<accession>A0A2N9FXQ8</accession>
<reference evidence="2" key="1">
    <citation type="submission" date="2018-02" db="EMBL/GenBank/DDBJ databases">
        <authorList>
            <person name="Cohen D.B."/>
            <person name="Kent A.D."/>
        </authorList>
    </citation>
    <scope>NUCLEOTIDE SEQUENCE</scope>
</reference>
<keyword evidence="1" id="KW-1133">Transmembrane helix</keyword>
<dbReference type="Pfam" id="PF06376">
    <property type="entry name" value="AGP"/>
    <property type="match status" value="1"/>
</dbReference>
<evidence type="ECO:0000313" key="2">
    <source>
        <dbReference type="EMBL" id="SPC91993.1"/>
    </source>
</evidence>
<feature type="transmembrane region" description="Helical" evidence="1">
    <location>
        <begin position="130"/>
        <end position="147"/>
    </location>
</feature>
<gene>
    <name evidence="2" type="ORF">FSB_LOCUS19875</name>
</gene>
<keyword evidence="1" id="KW-0472">Membrane</keyword>
<protein>
    <submittedName>
        <fullName evidence="2">Uncharacterized protein</fullName>
    </submittedName>
</protein>
<dbReference type="PANTHER" id="PTHR33374">
    <property type="entry name" value="ARABINOGALACTAN PROTEIN 20"/>
    <property type="match status" value="1"/>
</dbReference>
<organism evidence="2">
    <name type="scientific">Fagus sylvatica</name>
    <name type="common">Beechnut</name>
    <dbReference type="NCBI Taxonomy" id="28930"/>
    <lineage>
        <taxon>Eukaryota</taxon>
        <taxon>Viridiplantae</taxon>
        <taxon>Streptophyta</taxon>
        <taxon>Embryophyta</taxon>
        <taxon>Tracheophyta</taxon>
        <taxon>Spermatophyta</taxon>
        <taxon>Magnoliopsida</taxon>
        <taxon>eudicotyledons</taxon>
        <taxon>Gunneridae</taxon>
        <taxon>Pentapetalae</taxon>
        <taxon>rosids</taxon>
        <taxon>fabids</taxon>
        <taxon>Fagales</taxon>
        <taxon>Fagaceae</taxon>
        <taxon>Fagus</taxon>
    </lineage>
</organism>
<proteinExistence type="predicted"/>
<dbReference type="InterPro" id="IPR009424">
    <property type="entry name" value="AGP16/20/22/41"/>
</dbReference>
<dbReference type="AlphaFoldDB" id="A0A2N9FXQ8"/>
<name>A0A2N9FXQ8_FAGSY</name>
<dbReference type="EMBL" id="OIVN01001270">
    <property type="protein sequence ID" value="SPC91993.1"/>
    <property type="molecule type" value="Genomic_DNA"/>
</dbReference>
<evidence type="ECO:0000256" key="1">
    <source>
        <dbReference type="SAM" id="Phobius"/>
    </source>
</evidence>
<keyword evidence="1" id="KW-0812">Transmembrane</keyword>
<sequence length="153" mass="16860">MGGKRFAVLLCAEDSDYMKKMYGGYFGVFVRMLAEEGETWDVYRVIALRLESFRRTMRSNSLMGLSSPEAAMMRMEMTFGSNRAATILSTPLARANSPPLTTPCVDGLDLAYLAPPPLHISRDGTSIDQGVAYVLMFLALALTYLIHSADLSC</sequence>